<dbReference type="Pfam" id="PF14223">
    <property type="entry name" value="Retrotran_gag_2"/>
    <property type="match status" value="1"/>
</dbReference>
<dbReference type="EMBL" id="BKCJ010355172">
    <property type="protein sequence ID" value="GFA00962.1"/>
    <property type="molecule type" value="Genomic_DNA"/>
</dbReference>
<comment type="caution">
    <text evidence="2">The sequence shown here is derived from an EMBL/GenBank/DDBJ whole genome shotgun (WGS) entry which is preliminary data.</text>
</comment>
<sequence length="172" mass="19711">MQTQTSNTLHNAIMEAGSKDRPPMLAPESSIQVRLEDTKVPISEGSPITTTERIHETYKNVSQEIRDQLNAEAEAVQIILTGIDNDIYSTVDACPNEREMWKAIERLKQGESINVQDLETNLYWEFGKFTSHDGESLESYYSRFYKMMNELIKNQCNVTNHQVNVQFFASTL</sequence>
<organism evidence="2">
    <name type="scientific">Tanacetum cinerariifolium</name>
    <name type="common">Dalmatian daisy</name>
    <name type="synonym">Chrysanthemum cinerariifolium</name>
    <dbReference type="NCBI Taxonomy" id="118510"/>
    <lineage>
        <taxon>Eukaryota</taxon>
        <taxon>Viridiplantae</taxon>
        <taxon>Streptophyta</taxon>
        <taxon>Embryophyta</taxon>
        <taxon>Tracheophyta</taxon>
        <taxon>Spermatophyta</taxon>
        <taxon>Magnoliopsida</taxon>
        <taxon>eudicotyledons</taxon>
        <taxon>Gunneridae</taxon>
        <taxon>Pentapetalae</taxon>
        <taxon>asterids</taxon>
        <taxon>campanulids</taxon>
        <taxon>Asterales</taxon>
        <taxon>Asteraceae</taxon>
        <taxon>Asteroideae</taxon>
        <taxon>Anthemideae</taxon>
        <taxon>Anthemidinae</taxon>
        <taxon>Tanacetum</taxon>
    </lineage>
</organism>
<gene>
    <name evidence="2" type="ORF">Tci_572934</name>
</gene>
<accession>A0A699J0L8</accession>
<evidence type="ECO:0000256" key="1">
    <source>
        <dbReference type="SAM" id="MobiDB-lite"/>
    </source>
</evidence>
<proteinExistence type="predicted"/>
<protein>
    <submittedName>
        <fullName evidence="2">Gag-Pol polyprotein</fullName>
    </submittedName>
</protein>
<dbReference type="AlphaFoldDB" id="A0A699J0L8"/>
<evidence type="ECO:0000313" key="2">
    <source>
        <dbReference type="EMBL" id="GFA00962.1"/>
    </source>
</evidence>
<feature type="compositionally biased region" description="Polar residues" evidence="1">
    <location>
        <begin position="1"/>
        <end position="10"/>
    </location>
</feature>
<name>A0A699J0L8_TANCI</name>
<reference evidence="2" key="1">
    <citation type="journal article" date="2019" name="Sci. Rep.">
        <title>Draft genome of Tanacetum cinerariifolium, the natural source of mosquito coil.</title>
        <authorList>
            <person name="Yamashiro T."/>
            <person name="Shiraishi A."/>
            <person name="Satake H."/>
            <person name="Nakayama K."/>
        </authorList>
    </citation>
    <scope>NUCLEOTIDE SEQUENCE</scope>
</reference>
<feature type="region of interest" description="Disordered" evidence="1">
    <location>
        <begin position="1"/>
        <end position="25"/>
    </location>
</feature>